<feature type="transmembrane region" description="Helical" evidence="1">
    <location>
        <begin position="47"/>
        <end position="66"/>
    </location>
</feature>
<dbReference type="AlphaFoldDB" id="A0A9Q3ED82"/>
<proteinExistence type="predicted"/>
<keyword evidence="3" id="KW-1185">Reference proteome</keyword>
<reference evidence="2" key="1">
    <citation type="submission" date="2021-03" db="EMBL/GenBank/DDBJ databases">
        <title>Draft genome sequence of rust myrtle Austropuccinia psidii MF-1, a brazilian biotype.</title>
        <authorList>
            <person name="Quecine M.C."/>
            <person name="Pachon D.M.R."/>
            <person name="Bonatelli M.L."/>
            <person name="Correr F.H."/>
            <person name="Franceschini L.M."/>
            <person name="Leite T.F."/>
            <person name="Margarido G.R.A."/>
            <person name="Almeida C.A."/>
            <person name="Ferrarezi J.A."/>
            <person name="Labate C.A."/>
        </authorList>
    </citation>
    <scope>NUCLEOTIDE SEQUENCE</scope>
    <source>
        <strain evidence="2">MF-1</strain>
    </source>
</reference>
<name>A0A9Q3ED82_9BASI</name>
<keyword evidence="1" id="KW-0472">Membrane</keyword>
<dbReference type="Proteomes" id="UP000765509">
    <property type="component" value="Unassembled WGS sequence"/>
</dbReference>
<sequence length="72" mass="8203">MIRYISTMYPSPIRQSRSGVISTLPIPVVNCFHIYSKFFVLPKFVNLSRIAACCLVTCVLYIVVHLQVPTRT</sequence>
<organism evidence="2 3">
    <name type="scientific">Austropuccinia psidii MF-1</name>
    <dbReference type="NCBI Taxonomy" id="1389203"/>
    <lineage>
        <taxon>Eukaryota</taxon>
        <taxon>Fungi</taxon>
        <taxon>Dikarya</taxon>
        <taxon>Basidiomycota</taxon>
        <taxon>Pucciniomycotina</taxon>
        <taxon>Pucciniomycetes</taxon>
        <taxon>Pucciniales</taxon>
        <taxon>Sphaerophragmiaceae</taxon>
        <taxon>Austropuccinia</taxon>
    </lineage>
</organism>
<protein>
    <submittedName>
        <fullName evidence="2">Uncharacterized protein</fullName>
    </submittedName>
</protein>
<accession>A0A9Q3ED82</accession>
<dbReference type="EMBL" id="AVOT02025487">
    <property type="protein sequence ID" value="MBW0516793.1"/>
    <property type="molecule type" value="Genomic_DNA"/>
</dbReference>
<evidence type="ECO:0000256" key="1">
    <source>
        <dbReference type="SAM" id="Phobius"/>
    </source>
</evidence>
<comment type="caution">
    <text evidence="2">The sequence shown here is derived from an EMBL/GenBank/DDBJ whole genome shotgun (WGS) entry which is preliminary data.</text>
</comment>
<keyword evidence="1" id="KW-1133">Transmembrane helix</keyword>
<keyword evidence="1" id="KW-0812">Transmembrane</keyword>
<evidence type="ECO:0000313" key="2">
    <source>
        <dbReference type="EMBL" id="MBW0516793.1"/>
    </source>
</evidence>
<evidence type="ECO:0000313" key="3">
    <source>
        <dbReference type="Proteomes" id="UP000765509"/>
    </source>
</evidence>
<gene>
    <name evidence="2" type="ORF">O181_056508</name>
</gene>